<dbReference type="Proteomes" id="UP001145087">
    <property type="component" value="Unassembled WGS sequence"/>
</dbReference>
<dbReference type="SUPFAM" id="SSF46689">
    <property type="entry name" value="Homeodomain-like"/>
    <property type="match status" value="2"/>
</dbReference>
<organism evidence="4 5">
    <name type="scientific">Draconibacterium aestuarii</name>
    <dbReference type="NCBI Taxonomy" id="2998507"/>
    <lineage>
        <taxon>Bacteria</taxon>
        <taxon>Pseudomonadati</taxon>
        <taxon>Bacteroidota</taxon>
        <taxon>Bacteroidia</taxon>
        <taxon>Marinilabiliales</taxon>
        <taxon>Prolixibacteraceae</taxon>
        <taxon>Draconibacterium</taxon>
    </lineage>
</organism>
<dbReference type="InterPro" id="IPR053142">
    <property type="entry name" value="PchR_regulatory_protein"/>
</dbReference>
<sequence>MEESSEQIINIQEGSLQKILNALEQYFTGTNSGNIYDFRKGSSHIHLAFYNILEEFELFLLQVVFENSTLVKRLPDNRADIFYLTLIKEGNIYMQYQNQQQYAEAGSSLGIFLHNGLFTLDSSYSPQMNLRSVNIKFSKAAVEKVIPEAIPLLSSLFADNEPKAYHTHISPEVENMIDDLFFYENVDFGSKALVIGRGLELFTLLMSLIKKRLDAKDLHGLHVDDYNRLLEIKNYVLNNLDQKINMDAICLQFGISISKLKRDFKSLFDCSLGQFYTHARMDEAYRRLKTGKYSVMEVGYDLGYQNLSKFSQMFKKVRGVNPKEVVPV</sequence>
<dbReference type="PROSITE" id="PS01124">
    <property type="entry name" value="HTH_ARAC_FAMILY_2"/>
    <property type="match status" value="1"/>
</dbReference>
<dbReference type="PANTHER" id="PTHR47893:SF1">
    <property type="entry name" value="REGULATORY PROTEIN PCHR"/>
    <property type="match status" value="1"/>
</dbReference>
<dbReference type="PANTHER" id="PTHR47893">
    <property type="entry name" value="REGULATORY PROTEIN PCHR"/>
    <property type="match status" value="1"/>
</dbReference>
<keyword evidence="1" id="KW-0805">Transcription regulation</keyword>
<feature type="domain" description="HTH araC/xylS-type" evidence="3">
    <location>
        <begin position="230"/>
        <end position="328"/>
    </location>
</feature>
<gene>
    <name evidence="4" type="ORF">OU798_06465</name>
</gene>
<keyword evidence="2" id="KW-0804">Transcription</keyword>
<protein>
    <submittedName>
        <fullName evidence="4">AraC family transcriptional regulator</fullName>
    </submittedName>
</protein>
<dbReference type="Gene3D" id="1.10.10.60">
    <property type="entry name" value="Homeodomain-like"/>
    <property type="match status" value="1"/>
</dbReference>
<evidence type="ECO:0000313" key="5">
    <source>
        <dbReference type="Proteomes" id="UP001145087"/>
    </source>
</evidence>
<comment type="caution">
    <text evidence="4">The sequence shown here is derived from an EMBL/GenBank/DDBJ whole genome shotgun (WGS) entry which is preliminary data.</text>
</comment>
<accession>A0A9X3F3P8</accession>
<keyword evidence="5" id="KW-1185">Reference proteome</keyword>
<dbReference type="GO" id="GO:0043565">
    <property type="term" value="F:sequence-specific DNA binding"/>
    <property type="evidence" value="ECO:0007669"/>
    <property type="project" value="InterPro"/>
</dbReference>
<reference evidence="4" key="1">
    <citation type="submission" date="2022-11" db="EMBL/GenBank/DDBJ databases">
        <title>Marilongibacter aestuarii gen. nov., sp. nov., isolated from tidal flat sediment.</title>
        <authorList>
            <person name="Jiayan W."/>
        </authorList>
    </citation>
    <scope>NUCLEOTIDE SEQUENCE</scope>
    <source>
        <strain evidence="4">Z1-6</strain>
    </source>
</reference>
<dbReference type="SMART" id="SM00342">
    <property type="entry name" value="HTH_ARAC"/>
    <property type="match status" value="1"/>
</dbReference>
<dbReference type="InterPro" id="IPR018060">
    <property type="entry name" value="HTH_AraC"/>
</dbReference>
<evidence type="ECO:0000256" key="2">
    <source>
        <dbReference type="ARBA" id="ARBA00023163"/>
    </source>
</evidence>
<evidence type="ECO:0000259" key="3">
    <source>
        <dbReference type="PROSITE" id="PS01124"/>
    </source>
</evidence>
<dbReference type="InterPro" id="IPR009057">
    <property type="entry name" value="Homeodomain-like_sf"/>
</dbReference>
<evidence type="ECO:0000313" key="4">
    <source>
        <dbReference type="EMBL" id="MCY1719979.1"/>
    </source>
</evidence>
<name>A0A9X3F3P8_9BACT</name>
<dbReference type="Pfam" id="PF12833">
    <property type="entry name" value="HTH_18"/>
    <property type="match status" value="1"/>
</dbReference>
<dbReference type="GO" id="GO:0003700">
    <property type="term" value="F:DNA-binding transcription factor activity"/>
    <property type="evidence" value="ECO:0007669"/>
    <property type="project" value="InterPro"/>
</dbReference>
<dbReference type="AlphaFoldDB" id="A0A9X3F3P8"/>
<dbReference type="EMBL" id="JAPOHD010000012">
    <property type="protein sequence ID" value="MCY1719979.1"/>
    <property type="molecule type" value="Genomic_DNA"/>
</dbReference>
<dbReference type="RefSeq" id="WP_343332311.1">
    <property type="nucleotide sequence ID" value="NZ_JAPOHD010000012.1"/>
</dbReference>
<evidence type="ECO:0000256" key="1">
    <source>
        <dbReference type="ARBA" id="ARBA00023015"/>
    </source>
</evidence>
<proteinExistence type="predicted"/>